<accession>A0A939LU83</accession>
<keyword evidence="2" id="KW-1185">Reference proteome</keyword>
<evidence type="ECO:0000313" key="1">
    <source>
        <dbReference type="EMBL" id="MBO1804874.1"/>
    </source>
</evidence>
<sequence>MRALILSDDAGHELSLTPEGGASVREALNAFLEEHGADGRPTVTVEDRESGEGLRLLYGEGGISRFTTVDGETRTEFRVVTNRGDYTTAVMNFARGGFAALRFFGPWWPDVAAFERARMRHEFLWTGMRRKHPRELRRRFDALTRIAGSAPRTDGGFTRYAFGDADGNTVLAWFDARGRGIVVGFDRRNPLGEVGDGAALAELYAGVPDDLLRVVRADAGEGSVRSVPHPDGGAQLLANAIFTFSGPCELPEGLIDRMQREGFYAGDSVQGQLLETVLMPEEFTAEALSEVAGWWSSEEIARGLEAAGPAPIPAPADPAAIEAFCRIWADSGYNDQWGVHYILFEGSDLEDHVEARRRALELAEELGLERVDPPFGAAAGELWIRTDPSIDAELEHWS</sequence>
<name>A0A939LU83_9MICO</name>
<dbReference type="AlphaFoldDB" id="A0A939LU83"/>
<dbReference type="RefSeq" id="WP_208045361.1">
    <property type="nucleotide sequence ID" value="NZ_JAGDYL010000007.1"/>
</dbReference>
<evidence type="ECO:0000313" key="2">
    <source>
        <dbReference type="Proteomes" id="UP000664398"/>
    </source>
</evidence>
<protein>
    <submittedName>
        <fullName evidence="1">Uncharacterized protein</fullName>
    </submittedName>
</protein>
<gene>
    <name evidence="1" type="ORF">J4H91_06025</name>
</gene>
<comment type="caution">
    <text evidence="1">The sequence shown here is derived from an EMBL/GenBank/DDBJ whole genome shotgun (WGS) entry which is preliminary data.</text>
</comment>
<dbReference type="Pfam" id="PF19884">
    <property type="entry name" value="DUF6357"/>
    <property type="match status" value="1"/>
</dbReference>
<dbReference type="InterPro" id="IPR045937">
    <property type="entry name" value="DUF6357"/>
</dbReference>
<organism evidence="1 2">
    <name type="scientific">Leucobacter ruminantium</name>
    <dbReference type="NCBI Taxonomy" id="1289170"/>
    <lineage>
        <taxon>Bacteria</taxon>
        <taxon>Bacillati</taxon>
        <taxon>Actinomycetota</taxon>
        <taxon>Actinomycetes</taxon>
        <taxon>Micrococcales</taxon>
        <taxon>Microbacteriaceae</taxon>
        <taxon>Leucobacter</taxon>
    </lineage>
</organism>
<proteinExistence type="predicted"/>
<dbReference type="EMBL" id="JAGDYL010000007">
    <property type="protein sequence ID" value="MBO1804874.1"/>
    <property type="molecule type" value="Genomic_DNA"/>
</dbReference>
<reference evidence="1" key="1">
    <citation type="submission" date="2021-03" db="EMBL/GenBank/DDBJ databases">
        <title>Leucobacter chromiisoli sp. nov., isolated from chromium-containing soil of chemical plant.</title>
        <authorList>
            <person name="Xu Z."/>
        </authorList>
    </citation>
    <scope>NUCLEOTIDE SEQUENCE</scope>
    <source>
        <strain evidence="1">A2</strain>
    </source>
</reference>
<dbReference type="Proteomes" id="UP000664398">
    <property type="component" value="Unassembled WGS sequence"/>
</dbReference>